<evidence type="ECO:0000313" key="5">
    <source>
        <dbReference type="Proteomes" id="UP001174156"/>
    </source>
</evidence>
<organism evidence="3">
    <name type="scientific">Acinetobacter baumannii</name>
    <dbReference type="NCBI Taxonomy" id="470"/>
    <lineage>
        <taxon>Bacteria</taxon>
        <taxon>Pseudomonadati</taxon>
        <taxon>Pseudomonadota</taxon>
        <taxon>Gammaproteobacteria</taxon>
        <taxon>Moraxellales</taxon>
        <taxon>Moraxellaceae</taxon>
        <taxon>Acinetobacter</taxon>
        <taxon>Acinetobacter calcoaceticus/baumannii complex</taxon>
    </lineage>
</organism>
<evidence type="ECO:0000256" key="2">
    <source>
        <dbReference type="ARBA" id="ARBA00037999"/>
    </source>
</evidence>
<keyword evidence="3" id="KW-0032">Aminotransferase</keyword>
<dbReference type="Pfam" id="PF01041">
    <property type="entry name" value="DegT_DnrJ_EryC1"/>
    <property type="match status" value="1"/>
</dbReference>
<gene>
    <name evidence="4" type="ORF">P9867_016050</name>
    <name evidence="3" type="ORF">P9867_20690</name>
</gene>
<dbReference type="PANTHER" id="PTHR30244:SF34">
    <property type="entry name" value="DTDP-4-AMINO-4,6-DIDEOXYGALACTOSE TRANSAMINASE"/>
    <property type="match status" value="1"/>
</dbReference>
<dbReference type="SUPFAM" id="SSF53383">
    <property type="entry name" value="PLP-dependent transferases"/>
    <property type="match status" value="1"/>
</dbReference>
<dbReference type="GO" id="GO:0008483">
    <property type="term" value="F:transaminase activity"/>
    <property type="evidence" value="ECO:0007669"/>
    <property type="project" value="UniProtKB-KW"/>
</dbReference>
<dbReference type="AlphaFoldDB" id="A0AA90HYD9"/>
<comment type="similarity">
    <text evidence="2">Belongs to the DegT/DnrJ/EryC1 family.</text>
</comment>
<sequence length="298" mass="32820">MKQKIPEKHYDDTSALFQSYINNEIYNKLSGTSSIIDTYEDKLKDWFGVNNAIATSSGSSALLLALYALNIKQDDNIIVSALAPIPTLLPILQAGANIIFVDTQTNNFEFDLQDLLIALDKYKPKCIISVPVWGYPVLTTETIELAKAYNTPIIEDSAHAHGTIENGQFSGTSGIIGCFSTHENKILSTGEGGFILTNNQALANDIRIYSRLGGCDGSKIGFNFKLSGVQALIGNYRLNDMKDNLEKRERIAGTLLSLINSECKLLQEIPYSPHSKPNYYCLGLLFNRPLAKVKTTSI</sequence>
<reference evidence="3" key="2">
    <citation type="submission" date="2023-01" db="EMBL/GenBank/DDBJ databases">
        <title>Genomic dissection of endemic carbapenem resistance: metallo-beta-lactamase gene dissemination through clonal, plasmid and integron transfer pathways.</title>
        <authorList>
            <person name="Macesic N."/>
        </authorList>
    </citation>
    <scope>NUCLEOTIDE SEQUENCE</scope>
    <source>
        <strain evidence="3">CPO519</strain>
    </source>
</reference>
<dbReference type="InterPro" id="IPR015424">
    <property type="entry name" value="PyrdxlP-dep_Trfase"/>
</dbReference>
<comment type="caution">
    <text evidence="3">The sequence shown here is derived from an EMBL/GenBank/DDBJ whole genome shotgun (WGS) entry which is preliminary data.</text>
</comment>
<name>A0AA90HYD9_ACIBA</name>
<protein>
    <submittedName>
        <fullName evidence="3">Aminotransferase class I/II-fold pyridoxal phosphate-dependent enzyme</fullName>
    </submittedName>
</protein>
<evidence type="ECO:0000313" key="4">
    <source>
        <dbReference type="EMBL" id="MEC5497923.1"/>
    </source>
</evidence>
<dbReference type="EMBL" id="JARTMM020000001">
    <property type="protein sequence ID" value="MEC5497923.1"/>
    <property type="molecule type" value="Genomic_DNA"/>
</dbReference>
<dbReference type="PANTHER" id="PTHR30244">
    <property type="entry name" value="TRANSAMINASE"/>
    <property type="match status" value="1"/>
</dbReference>
<keyword evidence="1" id="KW-0663">Pyridoxal phosphate</keyword>
<reference evidence="4" key="3">
    <citation type="submission" date="2024-01" db="EMBL/GenBank/DDBJ databases">
        <authorList>
            <person name="Macesic N."/>
        </authorList>
    </citation>
    <scope>NUCLEOTIDE SEQUENCE</scope>
    <source>
        <strain evidence="4">CPO519</strain>
    </source>
</reference>
<dbReference type="Proteomes" id="UP001174156">
    <property type="component" value="Unassembled WGS sequence"/>
</dbReference>
<dbReference type="GO" id="GO:0030170">
    <property type="term" value="F:pyridoxal phosphate binding"/>
    <property type="evidence" value="ECO:0007669"/>
    <property type="project" value="TreeGrafter"/>
</dbReference>
<dbReference type="GO" id="GO:0000271">
    <property type="term" value="P:polysaccharide biosynthetic process"/>
    <property type="evidence" value="ECO:0007669"/>
    <property type="project" value="TreeGrafter"/>
</dbReference>
<dbReference type="InterPro" id="IPR000653">
    <property type="entry name" value="DegT/StrS_aminotransferase"/>
</dbReference>
<dbReference type="InterPro" id="IPR015421">
    <property type="entry name" value="PyrdxlP-dep_Trfase_major"/>
</dbReference>
<keyword evidence="3" id="KW-0808">Transferase</keyword>
<accession>A0AA90HYD9</accession>
<dbReference type="Gene3D" id="3.40.640.10">
    <property type="entry name" value="Type I PLP-dependent aspartate aminotransferase-like (Major domain)"/>
    <property type="match status" value="1"/>
</dbReference>
<evidence type="ECO:0000313" key="3">
    <source>
        <dbReference type="EMBL" id="MDK4883937.1"/>
    </source>
</evidence>
<evidence type="ECO:0000256" key="1">
    <source>
        <dbReference type="ARBA" id="ARBA00022898"/>
    </source>
</evidence>
<dbReference type="EMBL" id="JARTMM010000185">
    <property type="protein sequence ID" value="MDK4883937.1"/>
    <property type="molecule type" value="Genomic_DNA"/>
</dbReference>
<proteinExistence type="inferred from homology"/>
<reference evidence="4 5" key="1">
    <citation type="journal article" date="2023" name="Nat. Commun.">
        <title>Genomic dissection of endemic carbapenem resistance reveals metallo-beta-lactamase dissemination through clonal, plasmid and integron transfer.</title>
        <authorList>
            <person name="Macesic N."/>
            <person name="Hawkey J."/>
            <person name="Vezina B."/>
            <person name="Wisniewski J.A."/>
            <person name="Cottingham H."/>
            <person name="Blakeway L.V."/>
            <person name="Harshegyi T."/>
            <person name="Pragastis K."/>
            <person name="Badoordeen G.Z."/>
            <person name="Dennison A."/>
            <person name="Spelman D.W."/>
            <person name="Jenney A.W.J."/>
            <person name="Peleg A.Y."/>
        </authorList>
    </citation>
    <scope>NUCLEOTIDE SEQUENCE [LARGE SCALE GENOMIC DNA]</scope>
    <source>
        <strain evidence="4 5">CPO519</strain>
    </source>
</reference>